<dbReference type="InterPro" id="IPR021215">
    <property type="entry name" value="DUF2752"/>
</dbReference>
<dbReference type="Proteomes" id="UP000199642">
    <property type="component" value="Unassembled WGS sequence"/>
</dbReference>
<proteinExistence type="predicted"/>
<keyword evidence="2" id="KW-1185">Reference proteome</keyword>
<sequence length="101" mass="11386">MKAIKRWISKLPLELLFWIGSIIGILMIDPAQGSHFSLCPLDQLGIDWCPGCGLGRSMNLLARGEFQASWEMHPLASFAYLVILSRIWNLISNLKTTHNYG</sequence>
<gene>
    <name evidence="1" type="ORF">SAMN04487988_103179</name>
</gene>
<dbReference type="RefSeq" id="WP_092789689.1">
    <property type="nucleotide sequence ID" value="NZ_FOPC01000003.1"/>
</dbReference>
<accession>A0A1I2RBF7</accession>
<name>A0A1I2RBF7_9BACT</name>
<dbReference type="Pfam" id="PF10825">
    <property type="entry name" value="DUF2752"/>
    <property type="match status" value="1"/>
</dbReference>
<evidence type="ECO:0008006" key="3">
    <source>
        <dbReference type="Google" id="ProtNLM"/>
    </source>
</evidence>
<dbReference type="AlphaFoldDB" id="A0A1I2RBF7"/>
<protein>
    <recommendedName>
        <fullName evidence="3">DUF2752 domain-containing protein</fullName>
    </recommendedName>
</protein>
<reference evidence="2" key="1">
    <citation type="submission" date="2016-10" db="EMBL/GenBank/DDBJ databases">
        <authorList>
            <person name="Varghese N."/>
            <person name="Submissions S."/>
        </authorList>
    </citation>
    <scope>NUCLEOTIDE SEQUENCE [LARGE SCALE GENOMIC DNA]</scope>
    <source>
        <strain evidence="2">DSM 19315</strain>
    </source>
</reference>
<organism evidence="1 2">
    <name type="scientific">Algoriphagus hitonicola</name>
    <dbReference type="NCBI Taxonomy" id="435880"/>
    <lineage>
        <taxon>Bacteria</taxon>
        <taxon>Pseudomonadati</taxon>
        <taxon>Bacteroidota</taxon>
        <taxon>Cytophagia</taxon>
        <taxon>Cytophagales</taxon>
        <taxon>Cyclobacteriaceae</taxon>
        <taxon>Algoriphagus</taxon>
    </lineage>
</organism>
<dbReference type="EMBL" id="FOPC01000003">
    <property type="protein sequence ID" value="SFG38055.1"/>
    <property type="molecule type" value="Genomic_DNA"/>
</dbReference>
<evidence type="ECO:0000313" key="2">
    <source>
        <dbReference type="Proteomes" id="UP000199642"/>
    </source>
</evidence>
<evidence type="ECO:0000313" key="1">
    <source>
        <dbReference type="EMBL" id="SFG38055.1"/>
    </source>
</evidence>
<dbReference type="OrthoDB" id="1525013at2"/>
<dbReference type="STRING" id="435880.SAMN04487988_103179"/>